<dbReference type="AlphaFoldDB" id="A0A5J4U4W2"/>
<protein>
    <submittedName>
        <fullName evidence="2">Uncharacterized protein</fullName>
    </submittedName>
</protein>
<evidence type="ECO:0000256" key="1">
    <source>
        <dbReference type="SAM" id="MobiDB-lite"/>
    </source>
</evidence>
<proteinExistence type="predicted"/>
<dbReference type="EMBL" id="SNRW01020506">
    <property type="protein sequence ID" value="KAA6365389.1"/>
    <property type="molecule type" value="Genomic_DNA"/>
</dbReference>
<reference evidence="2 3" key="1">
    <citation type="submission" date="2019-03" db="EMBL/GenBank/DDBJ databases">
        <title>Single cell metagenomics reveals metabolic interactions within the superorganism composed of flagellate Streblomastix strix and complex community of Bacteroidetes bacteria on its surface.</title>
        <authorList>
            <person name="Treitli S.C."/>
            <person name="Kolisko M."/>
            <person name="Husnik F."/>
            <person name="Keeling P."/>
            <person name="Hampl V."/>
        </authorList>
    </citation>
    <scope>NUCLEOTIDE SEQUENCE [LARGE SCALE GENOMIC DNA]</scope>
    <source>
        <strain evidence="2">ST1C</strain>
    </source>
</reference>
<evidence type="ECO:0000313" key="3">
    <source>
        <dbReference type="Proteomes" id="UP000324800"/>
    </source>
</evidence>
<accession>A0A5J4U4W2</accession>
<organism evidence="2 3">
    <name type="scientific">Streblomastix strix</name>
    <dbReference type="NCBI Taxonomy" id="222440"/>
    <lineage>
        <taxon>Eukaryota</taxon>
        <taxon>Metamonada</taxon>
        <taxon>Preaxostyla</taxon>
        <taxon>Oxymonadida</taxon>
        <taxon>Streblomastigidae</taxon>
        <taxon>Streblomastix</taxon>
    </lineage>
</organism>
<sequence length="380" mass="42849">MEQNVRNQEIGRRIEKNNGLSTTEHTIEIPTFYNERSEQGGNLVVGEIPGLHTQRSTLYTSGNAFRDLNSTEDLCKYTINNNRLSEKQQSSLDSELRRRHSVLDARPVIVGQGNRVDSIGIQEIQICDQREKEQVETGITIQNEGIESTGSKIDKASNGLEITKDYKRGKTTSLTNKQVNEQSCENVGLDEPNDSNKKVLDRVVLVEEPGGEQQAKDDRQEIELDNNTDGRVNCRMENEYDQEQHANQKDILIMGSGNGKFQLARDIGDIWSETDNTTGCFSIARAKAKCHLRNAIDSILQIEEENGWTLTIKHIAGKQNKEADALSSLSMAGDYSIKMEIFEEVLKEWQVEITVDLFAARNNVKRKRDYTLGKDKKAQG</sequence>
<evidence type="ECO:0000313" key="2">
    <source>
        <dbReference type="EMBL" id="KAA6365389.1"/>
    </source>
</evidence>
<dbReference type="Proteomes" id="UP000324800">
    <property type="component" value="Unassembled WGS sequence"/>
</dbReference>
<name>A0A5J4U4W2_9EUKA</name>
<comment type="caution">
    <text evidence="2">The sequence shown here is derived from an EMBL/GenBank/DDBJ whole genome shotgun (WGS) entry which is preliminary data.</text>
</comment>
<gene>
    <name evidence="2" type="ORF">EZS28_039085</name>
</gene>
<feature type="region of interest" description="Disordered" evidence="1">
    <location>
        <begin position="1"/>
        <end position="22"/>
    </location>
</feature>